<name>A0A9N9C1K9_9GLOM</name>
<accession>A0A9N9C1K9</accession>
<reference evidence="1" key="1">
    <citation type="submission" date="2021-06" db="EMBL/GenBank/DDBJ databases">
        <authorList>
            <person name="Kallberg Y."/>
            <person name="Tangrot J."/>
            <person name="Rosling A."/>
        </authorList>
    </citation>
    <scope>NUCLEOTIDE SEQUENCE</scope>
    <source>
        <strain evidence="1">FL130A</strain>
    </source>
</reference>
<comment type="caution">
    <text evidence="1">The sequence shown here is derived from an EMBL/GenBank/DDBJ whole genome shotgun (WGS) entry which is preliminary data.</text>
</comment>
<dbReference type="EMBL" id="CAJVPS010003283">
    <property type="protein sequence ID" value="CAG8585903.1"/>
    <property type="molecule type" value="Genomic_DNA"/>
</dbReference>
<organism evidence="1 2">
    <name type="scientific">Ambispora leptoticha</name>
    <dbReference type="NCBI Taxonomy" id="144679"/>
    <lineage>
        <taxon>Eukaryota</taxon>
        <taxon>Fungi</taxon>
        <taxon>Fungi incertae sedis</taxon>
        <taxon>Mucoromycota</taxon>
        <taxon>Glomeromycotina</taxon>
        <taxon>Glomeromycetes</taxon>
        <taxon>Archaeosporales</taxon>
        <taxon>Ambisporaceae</taxon>
        <taxon>Ambispora</taxon>
    </lineage>
</organism>
<dbReference type="OrthoDB" id="2439011at2759"/>
<evidence type="ECO:0000313" key="1">
    <source>
        <dbReference type="EMBL" id="CAG8585903.1"/>
    </source>
</evidence>
<dbReference type="AlphaFoldDB" id="A0A9N9C1K9"/>
<gene>
    <name evidence="1" type="ORF">ALEPTO_LOCUS7482</name>
</gene>
<dbReference type="Proteomes" id="UP000789508">
    <property type="component" value="Unassembled WGS sequence"/>
</dbReference>
<dbReference type="PANTHER" id="PTHR46579">
    <property type="entry name" value="F5/8 TYPE C DOMAIN-CONTAINING PROTEIN-RELATED"/>
    <property type="match status" value="1"/>
</dbReference>
<sequence length="607" mass="69092">MIKKNITGITRNYRDAGETSSRATVTSTNVLPEIDIPEDLSLMDIYEEPMQIDSSDNDSAISNDSSISSYQNDFSFITKKAKKGKKPVGNGERRSSQNITFVENLFSDEEENVVEDLSDVEDKELSDQDIDFNAPENLINETEQPIGPIDVLKVQFIRYLLILHDENTYSSSPSTLNIACKNLGVCAHMIKYATCEQCCKLYNTADVSTEKANMAPKVTQCTFQEFLNHPMANYRCPCNYHVAKKVPVTKGVIYRLSLIYPTVSLKHQFQLLFNRKEFEASYVELANTHESSTSKFIRAAVICCSCDIPAARKLCGHISAWIAYHQCLKRANFDERNQPNFGGFADMSQWFVERDIEEIRQNTITWKDCNTEDARRSIAKWIVKLWIDEEILTSNDLALIENRAKKIMVPTDIGKIPYKIAIGEDYGPLYAFWCFSYEKMNGLLGSFNSSNRRIEPELLKIMQYCALLDELSSHAEGYLQACLQFIEQKTMNSSLAIYDGNDCREFLSMFVNIEEKSGTGFEPFPSELLGPMKERQKLPKEISALLKKYYNNAYNYNFVSLAKINIGNLEAILVLPTITIHGRIKIGDEVFGSTYSKRQPKYSLSSY</sequence>
<protein>
    <submittedName>
        <fullName evidence="1">6265_t:CDS:1</fullName>
    </submittedName>
</protein>
<keyword evidence="2" id="KW-1185">Reference proteome</keyword>
<evidence type="ECO:0000313" key="2">
    <source>
        <dbReference type="Proteomes" id="UP000789508"/>
    </source>
</evidence>
<proteinExistence type="predicted"/>
<dbReference type="PANTHER" id="PTHR46579:SF1">
    <property type="entry name" value="F5_8 TYPE C DOMAIN-CONTAINING PROTEIN"/>
    <property type="match status" value="1"/>
</dbReference>